<reference evidence="1 2" key="1">
    <citation type="submission" date="2017-06" db="EMBL/GenBank/DDBJ databases">
        <title>Sequencing and comparative analysis of myxobacterial genomes.</title>
        <authorList>
            <person name="Rupp O."/>
            <person name="Goesmann A."/>
            <person name="Sogaard-Andersen L."/>
        </authorList>
    </citation>
    <scope>NUCLEOTIDE SEQUENCE [LARGE SCALE GENOMIC DNA]</scope>
    <source>
        <strain evidence="1 2">DSM 52655</strain>
    </source>
</reference>
<sequence>MACGCNPSTATREGSDNTVSKLVNVARQWGYSRLLMANVFSYCDKDPSKLKAPSLVLWDRHTDRFLKAMVANAEAVLCCWGASAMDINAGRCAAIEALLRATNKPLFCIGYSRGTVIPRHPSRLSYPAAQVPF</sequence>
<dbReference type="Proteomes" id="UP000217257">
    <property type="component" value="Chromosome"/>
</dbReference>
<gene>
    <name evidence="1" type="ORF">CYFUS_003593</name>
</gene>
<dbReference type="Pfam" id="PF07799">
    <property type="entry name" value="DUF1643"/>
    <property type="match status" value="1"/>
</dbReference>
<proteinExistence type="predicted"/>
<dbReference type="AlphaFoldDB" id="A0A250J3S1"/>
<protein>
    <recommendedName>
        <fullName evidence="3">DUF1643 domain-containing protein</fullName>
    </recommendedName>
</protein>
<evidence type="ECO:0000313" key="2">
    <source>
        <dbReference type="Proteomes" id="UP000217257"/>
    </source>
</evidence>
<accession>A0A250J3S1</accession>
<evidence type="ECO:0000313" key="1">
    <source>
        <dbReference type="EMBL" id="ATB38162.1"/>
    </source>
</evidence>
<dbReference type="EMBL" id="CP022098">
    <property type="protein sequence ID" value="ATB38162.1"/>
    <property type="molecule type" value="Genomic_DNA"/>
</dbReference>
<dbReference type="InterPro" id="IPR012441">
    <property type="entry name" value="DUF1643"/>
</dbReference>
<dbReference type="KEGG" id="cfus:CYFUS_003593"/>
<organism evidence="1 2">
    <name type="scientific">Cystobacter fuscus</name>
    <dbReference type="NCBI Taxonomy" id="43"/>
    <lineage>
        <taxon>Bacteria</taxon>
        <taxon>Pseudomonadati</taxon>
        <taxon>Myxococcota</taxon>
        <taxon>Myxococcia</taxon>
        <taxon>Myxococcales</taxon>
        <taxon>Cystobacterineae</taxon>
        <taxon>Archangiaceae</taxon>
        <taxon>Cystobacter</taxon>
    </lineage>
</organism>
<name>A0A250J3S1_9BACT</name>
<evidence type="ECO:0008006" key="3">
    <source>
        <dbReference type="Google" id="ProtNLM"/>
    </source>
</evidence>